<dbReference type="AlphaFoldDB" id="A0A9P2TB92"/>
<proteinExistence type="predicted"/>
<keyword evidence="4" id="KW-1185">Reference proteome</keyword>
<dbReference type="Proteomes" id="UP000014184">
    <property type="component" value="Unassembled WGS sequence"/>
</dbReference>
<dbReference type="GO" id="GO:0005829">
    <property type="term" value="C:cytosol"/>
    <property type="evidence" value="ECO:0007669"/>
    <property type="project" value="TreeGrafter"/>
</dbReference>
<dbReference type="GO" id="GO:0003676">
    <property type="term" value="F:nucleic acid binding"/>
    <property type="evidence" value="ECO:0007669"/>
    <property type="project" value="InterPro"/>
</dbReference>
<protein>
    <submittedName>
        <fullName evidence="3">DNA polymerase III subunit epsilon</fullName>
    </submittedName>
</protein>
<gene>
    <name evidence="3" type="ORF">TM51_04893</name>
</gene>
<keyword evidence="1" id="KW-0540">Nuclease</keyword>
<name>A0A9P2TB92_THEFU</name>
<sequence>MHDTWTAIDFETANRNQGSVCAVGLVRVTDGRIVDRYTTLVRPPAPVDHFEQDNIAVHGITPEHVADAPAWPQVHTTILEFAAGSPFVAHNAVFDMGVIRAACAHAGLPEPSLHYACSLDIARRTWPALRNHRLPTVCRTIGYDLRRHHTADADAEAAAHVVLAALRHHGAATLVELCQRLRRPLRRTPARPAPQHCAPQPLWSEAGFSE</sequence>
<dbReference type="PANTHER" id="PTHR30231:SF42">
    <property type="entry name" value="EXONUCLEASE"/>
    <property type="match status" value="1"/>
</dbReference>
<organism evidence="3 4">
    <name type="scientific">Thermobifida fusca TM51</name>
    <dbReference type="NCBI Taxonomy" id="1169414"/>
    <lineage>
        <taxon>Bacteria</taxon>
        <taxon>Bacillati</taxon>
        <taxon>Actinomycetota</taxon>
        <taxon>Actinomycetes</taxon>
        <taxon>Streptosporangiales</taxon>
        <taxon>Nocardiopsidaceae</taxon>
        <taxon>Thermobifida</taxon>
    </lineage>
</organism>
<dbReference type="SMR" id="A0A9P2TB92"/>
<dbReference type="SUPFAM" id="SSF53098">
    <property type="entry name" value="Ribonuclease H-like"/>
    <property type="match status" value="1"/>
</dbReference>
<dbReference type="EMBL" id="AOSG01000022">
    <property type="protein sequence ID" value="EOR72054.1"/>
    <property type="molecule type" value="Genomic_DNA"/>
</dbReference>
<dbReference type="InterPro" id="IPR036397">
    <property type="entry name" value="RNaseH_sf"/>
</dbReference>
<evidence type="ECO:0000313" key="4">
    <source>
        <dbReference type="Proteomes" id="UP000014184"/>
    </source>
</evidence>
<keyword evidence="1" id="KW-0378">Hydrolase</keyword>
<evidence type="ECO:0000256" key="1">
    <source>
        <dbReference type="ARBA" id="ARBA00022839"/>
    </source>
</evidence>
<reference evidence="3 4" key="1">
    <citation type="journal article" date="2013" name="Genome Announc.">
        <title>Draft Genome Sequence of the Lignocellulose Decomposer Thermobifida fusca Strain TM51.</title>
        <authorList>
            <person name="Toth A."/>
            <person name="Barna T."/>
            <person name="Nagy I."/>
            <person name="Horvath B."/>
            <person name="Nagy I."/>
            <person name="Tancsics A."/>
            <person name="Kriszt B."/>
            <person name="Baka E."/>
            <person name="Fekete C."/>
            <person name="Kukolya J."/>
        </authorList>
    </citation>
    <scope>NUCLEOTIDE SEQUENCE [LARGE SCALE GENOMIC DNA]</scope>
    <source>
        <strain evidence="3 4">TM51</strain>
    </source>
</reference>
<dbReference type="InterPro" id="IPR013520">
    <property type="entry name" value="Ribonucl_H"/>
</dbReference>
<evidence type="ECO:0000313" key="3">
    <source>
        <dbReference type="EMBL" id="EOR72054.1"/>
    </source>
</evidence>
<dbReference type="SMART" id="SM00479">
    <property type="entry name" value="EXOIII"/>
    <property type="match status" value="1"/>
</dbReference>
<dbReference type="RefSeq" id="WP_011291349.1">
    <property type="nucleotide sequence ID" value="NZ_AOSG01000022.1"/>
</dbReference>
<dbReference type="CDD" id="cd06130">
    <property type="entry name" value="DNA_pol_III_epsilon_like"/>
    <property type="match status" value="1"/>
</dbReference>
<comment type="caution">
    <text evidence="3">The sequence shown here is derived from an EMBL/GenBank/DDBJ whole genome shotgun (WGS) entry which is preliminary data.</text>
</comment>
<dbReference type="Gene3D" id="3.30.420.10">
    <property type="entry name" value="Ribonuclease H-like superfamily/Ribonuclease H"/>
    <property type="match status" value="1"/>
</dbReference>
<dbReference type="InterPro" id="IPR012337">
    <property type="entry name" value="RNaseH-like_sf"/>
</dbReference>
<evidence type="ECO:0000259" key="2">
    <source>
        <dbReference type="SMART" id="SM00479"/>
    </source>
</evidence>
<feature type="domain" description="Exonuclease" evidence="2">
    <location>
        <begin position="4"/>
        <end position="171"/>
    </location>
</feature>
<dbReference type="GO" id="GO:0008408">
    <property type="term" value="F:3'-5' exonuclease activity"/>
    <property type="evidence" value="ECO:0007669"/>
    <property type="project" value="TreeGrafter"/>
</dbReference>
<dbReference type="Pfam" id="PF00929">
    <property type="entry name" value="RNase_T"/>
    <property type="match status" value="1"/>
</dbReference>
<accession>A0A9P2TB92</accession>
<dbReference type="FunFam" id="3.30.420.10:FF:000045">
    <property type="entry name" value="3'-5' exonuclease DinG"/>
    <property type="match status" value="1"/>
</dbReference>
<keyword evidence="1" id="KW-0269">Exonuclease</keyword>
<dbReference type="PANTHER" id="PTHR30231">
    <property type="entry name" value="DNA POLYMERASE III SUBUNIT EPSILON"/>
    <property type="match status" value="1"/>
</dbReference>